<evidence type="ECO:0000259" key="9">
    <source>
        <dbReference type="PROSITE" id="PS50157"/>
    </source>
</evidence>
<dbReference type="GO" id="GO:0000981">
    <property type="term" value="F:DNA-binding transcription factor activity, RNA polymerase II-specific"/>
    <property type="evidence" value="ECO:0007669"/>
    <property type="project" value="TreeGrafter"/>
</dbReference>
<dbReference type="Gene3D" id="3.30.160.60">
    <property type="entry name" value="Classic Zinc Finger"/>
    <property type="match status" value="2"/>
</dbReference>
<protein>
    <recommendedName>
        <fullName evidence="9">C2H2-type domain-containing protein</fullName>
    </recommendedName>
</protein>
<dbReference type="AlphaFoldDB" id="A0A1Y1VEE1"/>
<dbReference type="EMBL" id="MCFH01000011">
    <property type="protein sequence ID" value="ORX54187.1"/>
    <property type="molecule type" value="Genomic_DNA"/>
</dbReference>
<feature type="domain" description="C2H2-type" evidence="9">
    <location>
        <begin position="262"/>
        <end position="291"/>
    </location>
</feature>
<proteinExistence type="predicted"/>
<gene>
    <name evidence="10" type="ORF">BCR36DRAFT_322475</name>
</gene>
<keyword evidence="4 8" id="KW-0863">Zinc-finger</keyword>
<evidence type="ECO:0000256" key="7">
    <source>
        <dbReference type="ARBA" id="ARBA00023242"/>
    </source>
</evidence>
<evidence type="ECO:0000256" key="4">
    <source>
        <dbReference type="ARBA" id="ARBA00022771"/>
    </source>
</evidence>
<organism evidence="10 11">
    <name type="scientific">Piromyces finnis</name>
    <dbReference type="NCBI Taxonomy" id="1754191"/>
    <lineage>
        <taxon>Eukaryota</taxon>
        <taxon>Fungi</taxon>
        <taxon>Fungi incertae sedis</taxon>
        <taxon>Chytridiomycota</taxon>
        <taxon>Chytridiomycota incertae sedis</taxon>
        <taxon>Neocallimastigomycetes</taxon>
        <taxon>Neocallimastigales</taxon>
        <taxon>Neocallimastigaceae</taxon>
        <taxon>Piromyces</taxon>
    </lineage>
</organism>
<evidence type="ECO:0000256" key="1">
    <source>
        <dbReference type="ARBA" id="ARBA00004123"/>
    </source>
</evidence>
<dbReference type="FunFam" id="3.30.160.60:FF:000045">
    <property type="entry name" value="ZFP69 zinc finger protein B"/>
    <property type="match status" value="1"/>
</dbReference>
<evidence type="ECO:0000256" key="5">
    <source>
        <dbReference type="ARBA" id="ARBA00022833"/>
    </source>
</evidence>
<comment type="subcellular location">
    <subcellularLocation>
        <location evidence="1">Nucleus</location>
    </subcellularLocation>
</comment>
<keyword evidence="11" id="KW-1185">Reference proteome</keyword>
<reference evidence="10 11" key="2">
    <citation type="submission" date="2016-08" db="EMBL/GenBank/DDBJ databases">
        <title>Pervasive Adenine N6-methylation of Active Genes in Fungi.</title>
        <authorList>
            <consortium name="DOE Joint Genome Institute"/>
            <person name="Mondo S.J."/>
            <person name="Dannebaum R.O."/>
            <person name="Kuo R.C."/>
            <person name="Labutti K."/>
            <person name="Haridas S."/>
            <person name="Kuo A."/>
            <person name="Salamov A."/>
            <person name="Ahrendt S.R."/>
            <person name="Lipzen A."/>
            <person name="Sullivan W."/>
            <person name="Andreopoulos W.B."/>
            <person name="Clum A."/>
            <person name="Lindquist E."/>
            <person name="Daum C."/>
            <person name="Ramamoorthy G.K."/>
            <person name="Gryganskyi A."/>
            <person name="Culley D."/>
            <person name="Magnuson J.K."/>
            <person name="James T.Y."/>
            <person name="O'Malley M.A."/>
            <person name="Stajich J.E."/>
            <person name="Spatafora J.W."/>
            <person name="Visel A."/>
            <person name="Grigoriev I.V."/>
        </authorList>
    </citation>
    <scope>NUCLEOTIDE SEQUENCE [LARGE SCALE GENOMIC DNA]</scope>
    <source>
        <strain evidence="11">finn</strain>
    </source>
</reference>
<evidence type="ECO:0000256" key="3">
    <source>
        <dbReference type="ARBA" id="ARBA00022737"/>
    </source>
</evidence>
<dbReference type="Proteomes" id="UP000193719">
    <property type="component" value="Unassembled WGS sequence"/>
</dbReference>
<dbReference type="STRING" id="1754191.A0A1Y1VEE1"/>
<keyword evidence="7" id="KW-0539">Nucleus</keyword>
<evidence type="ECO:0000313" key="11">
    <source>
        <dbReference type="Proteomes" id="UP000193719"/>
    </source>
</evidence>
<dbReference type="PROSITE" id="PS00028">
    <property type="entry name" value="ZINC_FINGER_C2H2_1"/>
    <property type="match status" value="2"/>
</dbReference>
<name>A0A1Y1VEE1_9FUNG</name>
<keyword evidence="5" id="KW-0862">Zinc</keyword>
<evidence type="ECO:0000256" key="2">
    <source>
        <dbReference type="ARBA" id="ARBA00022723"/>
    </source>
</evidence>
<sequence>MEKDTSYLSSYPNTSPEKKGVKDFSIASLIGDERQTVKESKIAYDTNLSAFQKIVNYILCFNLENLKKIDSNIDKRIFFQSMVLDKSLNTNNLSILDKFCNVNNNPLLPFSDGVTTLKGKKIKNNLMKYIQNKNNNIRSRHKDENTNVPIQNTINSSNSNNNNNDNTIKTVCYNDTISNDNSNNSNNNNNNDNTINTVCYNDTISNDNNSNSNNNNSISTINNNNNENEIFSSNDNKVIHTKLKRNRPTKFSTENIKMPFKIDCYCFICNKVFNRKYDLRRHARLHTNLTPYKCKACGKKFCRSDYLKNHIRSHPLCCFSKHYRMNY</sequence>
<reference evidence="10 11" key="1">
    <citation type="submission" date="2016-08" db="EMBL/GenBank/DDBJ databases">
        <title>Genomes of anaerobic fungi encode conserved fungal cellulosomes for biomass hydrolysis.</title>
        <authorList>
            <consortium name="DOE Joint Genome Institute"/>
            <person name="Haitjema C.H."/>
            <person name="Gilmore S.P."/>
            <person name="Henske J.K."/>
            <person name="Solomon K.V."/>
            <person name="De Groot R."/>
            <person name="Kuo A."/>
            <person name="Mondo S.J."/>
            <person name="Salamov A.A."/>
            <person name="Labutti K."/>
            <person name="Zhao Z."/>
            <person name="Chiniquy J."/>
            <person name="Barry K."/>
            <person name="Brewer H.M."/>
            <person name="Purvine S.O."/>
            <person name="Wright A.T."/>
            <person name="Boxma B."/>
            <person name="Van Alen T."/>
            <person name="Hackstein J.H."/>
            <person name="Baker S.E."/>
            <person name="Grigoriev I.V."/>
            <person name="O'Malley M.A."/>
        </authorList>
    </citation>
    <scope>NUCLEOTIDE SEQUENCE [LARGE SCALE GENOMIC DNA]</scope>
    <source>
        <strain evidence="11">finn</strain>
    </source>
</reference>
<dbReference type="SUPFAM" id="SSF57667">
    <property type="entry name" value="beta-beta-alpha zinc fingers"/>
    <property type="match status" value="1"/>
</dbReference>
<accession>A0A1Y1VEE1</accession>
<dbReference type="OrthoDB" id="8922241at2759"/>
<keyword evidence="6" id="KW-0238">DNA-binding</keyword>
<feature type="domain" description="C2H2-type" evidence="9">
    <location>
        <begin position="292"/>
        <end position="314"/>
    </location>
</feature>
<evidence type="ECO:0000256" key="8">
    <source>
        <dbReference type="PROSITE-ProRule" id="PRU00042"/>
    </source>
</evidence>
<keyword evidence="3" id="KW-0677">Repeat</keyword>
<dbReference type="PROSITE" id="PS50157">
    <property type="entry name" value="ZINC_FINGER_C2H2_2"/>
    <property type="match status" value="2"/>
</dbReference>
<evidence type="ECO:0000256" key="6">
    <source>
        <dbReference type="ARBA" id="ARBA00023125"/>
    </source>
</evidence>
<dbReference type="GO" id="GO:0005634">
    <property type="term" value="C:nucleus"/>
    <property type="evidence" value="ECO:0007669"/>
    <property type="project" value="UniProtKB-SubCell"/>
</dbReference>
<dbReference type="SMART" id="SM00355">
    <property type="entry name" value="ZnF_C2H2"/>
    <property type="match status" value="2"/>
</dbReference>
<dbReference type="InterPro" id="IPR036236">
    <property type="entry name" value="Znf_C2H2_sf"/>
</dbReference>
<dbReference type="PANTHER" id="PTHR23235:SF120">
    <property type="entry name" value="KRUPPEL-LIKE FACTOR 15"/>
    <property type="match status" value="1"/>
</dbReference>
<dbReference type="GO" id="GO:0008270">
    <property type="term" value="F:zinc ion binding"/>
    <property type="evidence" value="ECO:0007669"/>
    <property type="project" value="UniProtKB-KW"/>
</dbReference>
<dbReference type="InterPro" id="IPR013087">
    <property type="entry name" value="Znf_C2H2_type"/>
</dbReference>
<comment type="caution">
    <text evidence="10">The sequence shown here is derived from an EMBL/GenBank/DDBJ whole genome shotgun (WGS) entry which is preliminary data.</text>
</comment>
<dbReference type="Pfam" id="PF00096">
    <property type="entry name" value="zf-C2H2"/>
    <property type="match status" value="2"/>
</dbReference>
<dbReference type="PANTHER" id="PTHR23235">
    <property type="entry name" value="KRUEPPEL-LIKE TRANSCRIPTION FACTOR"/>
    <property type="match status" value="1"/>
</dbReference>
<dbReference type="GO" id="GO:0000978">
    <property type="term" value="F:RNA polymerase II cis-regulatory region sequence-specific DNA binding"/>
    <property type="evidence" value="ECO:0007669"/>
    <property type="project" value="TreeGrafter"/>
</dbReference>
<keyword evidence="2" id="KW-0479">Metal-binding</keyword>
<evidence type="ECO:0000313" key="10">
    <source>
        <dbReference type="EMBL" id="ORX54187.1"/>
    </source>
</evidence>